<organism evidence="1">
    <name type="scientific">Pithovirus LCPAC406</name>
    <dbReference type="NCBI Taxonomy" id="2506599"/>
    <lineage>
        <taxon>Viruses</taxon>
        <taxon>Pithoviruses</taxon>
    </lineage>
</organism>
<reference evidence="1" key="1">
    <citation type="journal article" date="2019" name="MBio">
        <title>Virus Genomes from Deep Sea Sediments Expand the Ocean Megavirome and Support Independent Origins of Viral Gigantism.</title>
        <authorList>
            <person name="Backstrom D."/>
            <person name="Yutin N."/>
            <person name="Jorgensen S.L."/>
            <person name="Dharamshi J."/>
            <person name="Homa F."/>
            <person name="Zaremba-Niedwiedzka K."/>
            <person name="Spang A."/>
            <person name="Wolf Y.I."/>
            <person name="Koonin E.V."/>
            <person name="Ettema T.J."/>
        </authorList>
    </citation>
    <scope>NUCLEOTIDE SEQUENCE</scope>
</reference>
<sequence>MDELQRAAEDGDFNLFKQIESEMEEKNINWDECYGSAFTGGNINIVRYCEEKGAESYSNFELAELEADSTLEGWKSFMLRAAEEGNLNMLMYCELMIEEKYQCILGLKNYKIESSEHYAYIQKDEDDFYEKDISISQGSVEDLMNPLPFVRFDNDFSTILQYRFSDLIVRGKEGNKIKMIEFLREVLRITTRENIREYLNYNLRRR</sequence>
<evidence type="ECO:0008006" key="2">
    <source>
        <dbReference type="Google" id="ProtNLM"/>
    </source>
</evidence>
<accession>A0A481ZD57</accession>
<dbReference type="EMBL" id="MK500604">
    <property type="protein sequence ID" value="QBK93707.1"/>
    <property type="molecule type" value="Genomic_DNA"/>
</dbReference>
<name>A0A481ZD57_9VIRU</name>
<evidence type="ECO:0000313" key="1">
    <source>
        <dbReference type="EMBL" id="QBK93707.1"/>
    </source>
</evidence>
<proteinExistence type="predicted"/>
<protein>
    <recommendedName>
        <fullName evidence="2">Ankyrin repeat protein</fullName>
    </recommendedName>
</protein>
<gene>
    <name evidence="1" type="ORF">LCPAC406_00210</name>
</gene>